<evidence type="ECO:0000313" key="1">
    <source>
        <dbReference type="EMBL" id="MEI5908429.1"/>
    </source>
</evidence>
<gene>
    <name evidence="1" type="ORF">WAK64_15370</name>
</gene>
<evidence type="ECO:0000313" key="2">
    <source>
        <dbReference type="Proteomes" id="UP001312865"/>
    </source>
</evidence>
<name>A0ABU8HGZ1_9BACI</name>
<keyword evidence="2" id="KW-1185">Reference proteome</keyword>
<dbReference type="RefSeq" id="WP_336587970.1">
    <property type="nucleotide sequence ID" value="NZ_JBBAXC010000013.1"/>
</dbReference>
<dbReference type="Pfam" id="PF02583">
    <property type="entry name" value="Trns_repr_metal"/>
    <property type="match status" value="1"/>
</dbReference>
<organism evidence="1 2">
    <name type="scientific">Bacillus spongiae</name>
    <dbReference type="NCBI Taxonomy" id="2683610"/>
    <lineage>
        <taxon>Bacteria</taxon>
        <taxon>Bacillati</taxon>
        <taxon>Bacillota</taxon>
        <taxon>Bacilli</taxon>
        <taxon>Bacillales</taxon>
        <taxon>Bacillaceae</taxon>
        <taxon>Bacillus</taxon>
    </lineage>
</organism>
<dbReference type="EMBL" id="JBBAXC010000013">
    <property type="protein sequence ID" value="MEI5908429.1"/>
    <property type="molecule type" value="Genomic_DNA"/>
</dbReference>
<dbReference type="InterPro" id="IPR003735">
    <property type="entry name" value="Metal_Tscrpt_repr"/>
</dbReference>
<proteinExistence type="predicted"/>
<dbReference type="InterPro" id="IPR038390">
    <property type="entry name" value="Metal_Tscrpt_repr_sf"/>
</dbReference>
<accession>A0ABU8HGZ1</accession>
<reference evidence="1 2" key="1">
    <citation type="journal article" date="2018" name="J. Microbiol.">
        <title>Bacillus spongiae sp. nov., isolated from sponge of Jeju Island.</title>
        <authorList>
            <person name="Lee G.E."/>
            <person name="Im W.T."/>
            <person name="Park J.S."/>
        </authorList>
    </citation>
    <scope>NUCLEOTIDE SEQUENCE [LARGE SCALE GENOMIC DNA]</scope>
    <source>
        <strain evidence="1 2">135PIL107-10</strain>
    </source>
</reference>
<dbReference type="Proteomes" id="UP001312865">
    <property type="component" value="Unassembled WGS sequence"/>
</dbReference>
<sequence>MKQVINRLARIEGHIRSIKEMA</sequence>
<comment type="caution">
    <text evidence="1">The sequence shown here is derived from an EMBL/GenBank/DDBJ whole genome shotgun (WGS) entry which is preliminary data.</text>
</comment>
<protein>
    <submittedName>
        <fullName evidence="1">Metal-sensing transcriptional repressor</fullName>
    </submittedName>
</protein>
<dbReference type="Gene3D" id="1.20.58.1000">
    <property type="entry name" value="Metal-sensitive repressor, helix protomer"/>
    <property type="match status" value="1"/>
</dbReference>